<dbReference type="EMBL" id="FNHI01000033">
    <property type="protein sequence ID" value="SDN67813.1"/>
    <property type="molecule type" value="Genomic_DNA"/>
</dbReference>
<dbReference type="AlphaFoldDB" id="A0A1H0DCC3"/>
<keyword evidence="3" id="KW-1185">Reference proteome</keyword>
<evidence type="ECO:0008006" key="4">
    <source>
        <dbReference type="Google" id="ProtNLM"/>
    </source>
</evidence>
<evidence type="ECO:0000313" key="3">
    <source>
        <dbReference type="Proteomes" id="UP000199063"/>
    </source>
</evidence>
<gene>
    <name evidence="2" type="ORF">SAMN05444921_13323</name>
</gene>
<protein>
    <recommendedName>
        <fullName evidence="4">Transposase DNA-binding domain-containing protein</fullName>
    </recommendedName>
</protein>
<accession>A0A1H0DCC3</accession>
<evidence type="ECO:0000256" key="1">
    <source>
        <dbReference type="SAM" id="MobiDB-lite"/>
    </source>
</evidence>
<reference evidence="3" key="1">
    <citation type="submission" date="2016-10" db="EMBL/GenBank/DDBJ databases">
        <authorList>
            <person name="Varghese N."/>
            <person name="Submissions S."/>
        </authorList>
    </citation>
    <scope>NUCLEOTIDE SEQUENCE [LARGE SCALE GENOMIC DNA]</scope>
    <source>
        <strain evidence="3">CGMCC 4.7042</strain>
    </source>
</reference>
<name>A0A1H0DCC3_9ACTN</name>
<sequence length="268" mass="28308">MSGENRTTQAKFECTSCGHTANADPVGALNVANRAGLVLPDVASPPTGHAPGFIRGRSHRCPNRWLPAPATPCGLGVAARRGAPGLGNSRPPACLRAGAAAHAPVNRTSPDTASCGESRLPGRRAQRMVARAAPAQDSARTLPGRAATDVLLRDGRALFDLLHYGFPCCDSPTPASHPPPNAACTWLARRNFPLAFPYVVWLTRGVVPYGVRNLEACCNSKLSRSVTRTQGQPKPANAVAFAQRPTKCTSDRSAVASADRSLIRRRNP</sequence>
<dbReference type="Proteomes" id="UP000199063">
    <property type="component" value="Unassembled WGS sequence"/>
</dbReference>
<evidence type="ECO:0000313" key="2">
    <source>
        <dbReference type="EMBL" id="SDN67813.1"/>
    </source>
</evidence>
<dbReference type="STRING" id="1196353.SAMN05444921_13323"/>
<feature type="region of interest" description="Disordered" evidence="1">
    <location>
        <begin position="225"/>
        <end position="245"/>
    </location>
</feature>
<proteinExistence type="predicted"/>
<organism evidence="2 3">
    <name type="scientific">Streptomyces wuyuanensis</name>
    <dbReference type="NCBI Taxonomy" id="1196353"/>
    <lineage>
        <taxon>Bacteria</taxon>
        <taxon>Bacillati</taxon>
        <taxon>Actinomycetota</taxon>
        <taxon>Actinomycetes</taxon>
        <taxon>Kitasatosporales</taxon>
        <taxon>Streptomycetaceae</taxon>
        <taxon>Streptomyces</taxon>
    </lineage>
</organism>